<comment type="caution">
    <text evidence="1">The sequence shown here is derived from an EMBL/GenBank/DDBJ whole genome shotgun (WGS) entry which is preliminary data.</text>
</comment>
<dbReference type="EMBL" id="JPMI01000291">
    <property type="protein sequence ID" value="KFA88447.1"/>
    <property type="molecule type" value="Genomic_DNA"/>
</dbReference>
<organism evidence="1 2">
    <name type="scientific">Archangium violaceum Cb vi76</name>
    <dbReference type="NCBI Taxonomy" id="1406225"/>
    <lineage>
        <taxon>Bacteria</taxon>
        <taxon>Pseudomonadati</taxon>
        <taxon>Myxococcota</taxon>
        <taxon>Myxococcia</taxon>
        <taxon>Myxococcales</taxon>
        <taxon>Cystobacterineae</taxon>
        <taxon>Archangiaceae</taxon>
        <taxon>Archangium</taxon>
    </lineage>
</organism>
<sequence>MTALPSLVLGSPPLPGDESIRARLKACLLMGDLNCVVDQYLLLENIGRVPGWLVAFQNAFAVANRKAGECEKVARIIHEGLTRLGQNPEFLRFTIRGRAMVMGFDEISNGVLLRTHQLSTRGYHVAIRLGDKVIDAYTGPAGLPFREYMARLNTSPGSTIAEEVVQTL</sequence>
<protein>
    <submittedName>
        <fullName evidence="1">Uncharacterized protein</fullName>
    </submittedName>
</protein>
<evidence type="ECO:0000313" key="2">
    <source>
        <dbReference type="Proteomes" id="UP000028547"/>
    </source>
</evidence>
<evidence type="ECO:0000313" key="1">
    <source>
        <dbReference type="EMBL" id="KFA88447.1"/>
    </source>
</evidence>
<name>A0A084SJ12_9BACT</name>
<gene>
    <name evidence="1" type="ORF">Q664_41230</name>
</gene>
<accession>A0A084SJ12</accession>
<dbReference type="RefSeq" id="WP_043408673.1">
    <property type="nucleotide sequence ID" value="NZ_JPMI01000291.1"/>
</dbReference>
<dbReference type="AlphaFoldDB" id="A0A084SJ12"/>
<reference evidence="1 2" key="1">
    <citation type="submission" date="2014-07" db="EMBL/GenBank/DDBJ databases">
        <title>Draft Genome Sequence of Gephyronic Acid Producer, Cystobacter violaceus Strain Cb vi76.</title>
        <authorList>
            <person name="Stevens D.C."/>
            <person name="Young J."/>
            <person name="Carmichael R."/>
            <person name="Tan J."/>
            <person name="Taylor R.E."/>
        </authorList>
    </citation>
    <scope>NUCLEOTIDE SEQUENCE [LARGE SCALE GENOMIC DNA]</scope>
    <source>
        <strain evidence="1 2">Cb vi76</strain>
    </source>
</reference>
<dbReference type="Proteomes" id="UP000028547">
    <property type="component" value="Unassembled WGS sequence"/>
</dbReference>
<proteinExistence type="predicted"/>